<gene>
    <name evidence="11" type="ORF">RND81_03G072300</name>
</gene>
<evidence type="ECO:0000256" key="5">
    <source>
        <dbReference type="ARBA" id="ARBA00023125"/>
    </source>
</evidence>
<comment type="subcellular location">
    <subcellularLocation>
        <location evidence="8 9">Nucleus</location>
    </subcellularLocation>
</comment>
<comment type="function">
    <text evidence="9">Transcription factor that binds specifically to a 5'-AA[AG]G-3' consensus core sequence.</text>
</comment>
<sequence>MEMSSNRLYNGPTVLPSMTMDRRWRANIDPAPNCPRCASSNTKFCYYNNYSLSQPRFFCKGCKRYWTRGGFLRNVPVGGGCRKSRRSRSARVASSILTTLPNSSSDGSQESVPGIDMAAVFARFLNHDQGNVTSPSSDTSHDSLASTFCGVENGFDSEIFVDDIFGQESLTPGHIQFQENEATQEFINPDFASFDDLMSDVFGSDDSNISDFTWQQELDSQLLPKDEFNVTADLVSTDNWSYFDSTGFEI</sequence>
<evidence type="ECO:0000256" key="1">
    <source>
        <dbReference type="ARBA" id="ARBA00022723"/>
    </source>
</evidence>
<reference evidence="11" key="1">
    <citation type="submission" date="2024-03" db="EMBL/GenBank/DDBJ databases">
        <title>WGS assembly of Saponaria officinalis var. Norfolk2.</title>
        <authorList>
            <person name="Jenkins J."/>
            <person name="Shu S."/>
            <person name="Grimwood J."/>
            <person name="Barry K."/>
            <person name="Goodstein D."/>
            <person name="Schmutz J."/>
            <person name="Leebens-Mack J."/>
            <person name="Osbourn A."/>
        </authorList>
    </citation>
    <scope>NUCLEOTIDE SEQUENCE [LARGE SCALE GENOMIC DNA]</scope>
    <source>
        <strain evidence="11">JIC</strain>
    </source>
</reference>
<dbReference type="GO" id="GO:0003677">
    <property type="term" value="F:DNA binding"/>
    <property type="evidence" value="ECO:0007669"/>
    <property type="project" value="UniProtKB-UniRule"/>
</dbReference>
<keyword evidence="7 8" id="KW-0539">Nucleus</keyword>
<evidence type="ECO:0000256" key="3">
    <source>
        <dbReference type="ARBA" id="ARBA00022833"/>
    </source>
</evidence>
<dbReference type="PROSITE" id="PS01361">
    <property type="entry name" value="ZF_DOF_1"/>
    <property type="match status" value="1"/>
</dbReference>
<feature type="domain" description="Dof-type" evidence="10">
    <location>
        <begin position="32"/>
        <end position="86"/>
    </location>
</feature>
<dbReference type="GO" id="GO:0008270">
    <property type="term" value="F:zinc ion binding"/>
    <property type="evidence" value="ECO:0007669"/>
    <property type="project" value="UniProtKB-KW"/>
</dbReference>
<keyword evidence="12" id="KW-1185">Reference proteome</keyword>
<dbReference type="EMBL" id="JBDFQZ010000003">
    <property type="protein sequence ID" value="KAK9740934.1"/>
    <property type="molecule type" value="Genomic_DNA"/>
</dbReference>
<keyword evidence="1 9" id="KW-0479">Metal-binding</keyword>
<dbReference type="GO" id="GO:0005634">
    <property type="term" value="C:nucleus"/>
    <property type="evidence" value="ECO:0007669"/>
    <property type="project" value="UniProtKB-SubCell"/>
</dbReference>
<comment type="caution">
    <text evidence="11">The sequence shown here is derived from an EMBL/GenBank/DDBJ whole genome shotgun (WGS) entry which is preliminary data.</text>
</comment>
<evidence type="ECO:0000313" key="11">
    <source>
        <dbReference type="EMBL" id="KAK9740934.1"/>
    </source>
</evidence>
<keyword evidence="6 9" id="KW-0804">Transcription</keyword>
<evidence type="ECO:0000256" key="9">
    <source>
        <dbReference type="RuleBase" id="RU369094"/>
    </source>
</evidence>
<accession>A0AAW1LYV0</accession>
<dbReference type="PROSITE" id="PS50884">
    <property type="entry name" value="ZF_DOF_2"/>
    <property type="match status" value="1"/>
</dbReference>
<evidence type="ECO:0000256" key="2">
    <source>
        <dbReference type="ARBA" id="ARBA00022771"/>
    </source>
</evidence>
<dbReference type="InterPro" id="IPR045174">
    <property type="entry name" value="Dof"/>
</dbReference>
<evidence type="ECO:0000256" key="7">
    <source>
        <dbReference type="ARBA" id="ARBA00023242"/>
    </source>
</evidence>
<dbReference type="GO" id="GO:0003700">
    <property type="term" value="F:DNA-binding transcription factor activity"/>
    <property type="evidence" value="ECO:0007669"/>
    <property type="project" value="UniProtKB-UniRule"/>
</dbReference>
<dbReference type="PANTHER" id="PTHR31992:SF316">
    <property type="entry name" value="DOF ZINC FINGER PROTEIN DOF1.2"/>
    <property type="match status" value="1"/>
</dbReference>
<keyword evidence="3 9" id="KW-0862">Zinc</keyword>
<organism evidence="11 12">
    <name type="scientific">Saponaria officinalis</name>
    <name type="common">Common soapwort</name>
    <name type="synonym">Lychnis saponaria</name>
    <dbReference type="NCBI Taxonomy" id="3572"/>
    <lineage>
        <taxon>Eukaryota</taxon>
        <taxon>Viridiplantae</taxon>
        <taxon>Streptophyta</taxon>
        <taxon>Embryophyta</taxon>
        <taxon>Tracheophyta</taxon>
        <taxon>Spermatophyta</taxon>
        <taxon>Magnoliopsida</taxon>
        <taxon>eudicotyledons</taxon>
        <taxon>Gunneridae</taxon>
        <taxon>Pentapetalae</taxon>
        <taxon>Caryophyllales</taxon>
        <taxon>Caryophyllaceae</taxon>
        <taxon>Caryophylleae</taxon>
        <taxon>Saponaria</taxon>
    </lineage>
</organism>
<evidence type="ECO:0000259" key="10">
    <source>
        <dbReference type="PROSITE" id="PS50884"/>
    </source>
</evidence>
<evidence type="ECO:0000256" key="6">
    <source>
        <dbReference type="ARBA" id="ARBA00023163"/>
    </source>
</evidence>
<dbReference type="PANTHER" id="PTHR31992">
    <property type="entry name" value="DOF ZINC FINGER PROTEIN DOF1.4-RELATED"/>
    <property type="match status" value="1"/>
</dbReference>
<protein>
    <recommendedName>
        <fullName evidence="9">Dof zinc finger protein</fullName>
    </recommendedName>
</protein>
<keyword evidence="5 8" id="KW-0238">DNA-binding</keyword>
<dbReference type="InterPro" id="IPR003851">
    <property type="entry name" value="Znf_Dof"/>
</dbReference>
<evidence type="ECO:0000256" key="8">
    <source>
        <dbReference type="PROSITE-ProRule" id="PRU00071"/>
    </source>
</evidence>
<evidence type="ECO:0000256" key="4">
    <source>
        <dbReference type="ARBA" id="ARBA00023015"/>
    </source>
</evidence>
<dbReference type="AlphaFoldDB" id="A0AAW1LYV0"/>
<keyword evidence="4 9" id="KW-0805">Transcription regulation</keyword>
<evidence type="ECO:0000313" key="12">
    <source>
        <dbReference type="Proteomes" id="UP001443914"/>
    </source>
</evidence>
<name>A0AAW1LYV0_SAPOF</name>
<dbReference type="Proteomes" id="UP001443914">
    <property type="component" value="Unassembled WGS sequence"/>
</dbReference>
<keyword evidence="2 8" id="KW-0863">Zinc-finger</keyword>
<dbReference type="Pfam" id="PF02701">
    <property type="entry name" value="Zn_ribbon_Dof"/>
    <property type="match status" value="1"/>
</dbReference>
<proteinExistence type="predicted"/>